<evidence type="ECO:0000256" key="1">
    <source>
        <dbReference type="ARBA" id="ARBA00004498"/>
    </source>
</evidence>
<evidence type="ECO:0000256" key="2">
    <source>
        <dbReference type="ARBA" id="ARBA00005683"/>
    </source>
</evidence>
<evidence type="ECO:0000256" key="5">
    <source>
        <dbReference type="ARBA" id="ARBA00022530"/>
    </source>
</evidence>
<evidence type="ECO:0000256" key="3">
    <source>
        <dbReference type="ARBA" id="ARBA00022473"/>
    </source>
</evidence>
<accession>A0A183J1Z5</accession>
<gene>
    <name evidence="10" type="ORF">SBAD_LOCUS9893</name>
</gene>
<dbReference type="InterPro" id="IPR005817">
    <property type="entry name" value="Wnt"/>
</dbReference>
<protein>
    <recommendedName>
        <fullName evidence="9">Protein Wnt</fullName>
    </recommendedName>
</protein>
<dbReference type="SMART" id="SM00097">
    <property type="entry name" value="WNT1"/>
    <property type="match status" value="1"/>
</dbReference>
<comment type="subcellular location">
    <subcellularLocation>
        <location evidence="1 9">Secreted</location>
        <location evidence="1 9">Extracellular space</location>
        <location evidence="1 9">Extracellular matrix</location>
    </subcellularLocation>
</comment>
<keyword evidence="4" id="KW-0964">Secreted</keyword>
<evidence type="ECO:0000256" key="6">
    <source>
        <dbReference type="ARBA" id="ARBA00022687"/>
    </source>
</evidence>
<evidence type="ECO:0000313" key="10">
    <source>
        <dbReference type="EMBL" id="VDP26987.1"/>
    </source>
</evidence>
<reference evidence="12" key="1">
    <citation type="submission" date="2016-06" db="UniProtKB">
        <authorList>
            <consortium name="WormBaseParasite"/>
        </authorList>
    </citation>
    <scope>IDENTIFICATION</scope>
</reference>
<keyword evidence="11" id="KW-1185">Reference proteome</keyword>
<keyword evidence="7" id="KW-1015">Disulfide bond</keyword>
<evidence type="ECO:0000256" key="7">
    <source>
        <dbReference type="ARBA" id="ARBA00023157"/>
    </source>
</evidence>
<dbReference type="GO" id="GO:0045165">
    <property type="term" value="P:cell fate commitment"/>
    <property type="evidence" value="ECO:0007669"/>
    <property type="project" value="TreeGrafter"/>
</dbReference>
<reference evidence="10 11" key="2">
    <citation type="submission" date="2018-11" db="EMBL/GenBank/DDBJ databases">
        <authorList>
            <consortium name="Pathogen Informatics"/>
        </authorList>
    </citation>
    <scope>NUCLEOTIDE SEQUENCE [LARGE SCALE GENOMIC DNA]</scope>
</reference>
<dbReference type="PANTHER" id="PTHR12027">
    <property type="entry name" value="WNT RELATED"/>
    <property type="match status" value="1"/>
</dbReference>
<name>A0A183J1Z5_9BILA</name>
<sequence>MKNGKKKKASQMDLVYIDESPDYCKSNLETGIIGTEGRECNKTGRGMSSCELLCCGRGYNTFKRVISEKCHCKFLWCCRVVCKTCHTKVELHTCK</sequence>
<dbReference type="AlphaFoldDB" id="A0A183J1Z5"/>
<dbReference type="GO" id="GO:0005109">
    <property type="term" value="F:frizzled binding"/>
    <property type="evidence" value="ECO:0007669"/>
    <property type="project" value="TreeGrafter"/>
</dbReference>
<dbReference type="OrthoDB" id="5945655at2759"/>
<keyword evidence="5" id="KW-0272">Extracellular matrix</keyword>
<dbReference type="GO" id="GO:0005615">
    <property type="term" value="C:extracellular space"/>
    <property type="evidence" value="ECO:0007669"/>
    <property type="project" value="TreeGrafter"/>
</dbReference>
<proteinExistence type="inferred from homology"/>
<comment type="similarity">
    <text evidence="2 9">Belongs to the Wnt family.</text>
</comment>
<evidence type="ECO:0000313" key="12">
    <source>
        <dbReference type="WBParaSite" id="SBAD_0001024401-mRNA-1"/>
    </source>
</evidence>
<keyword evidence="3 9" id="KW-0217">Developmental protein</keyword>
<evidence type="ECO:0000256" key="4">
    <source>
        <dbReference type="ARBA" id="ARBA00022525"/>
    </source>
</evidence>
<evidence type="ECO:0000256" key="8">
    <source>
        <dbReference type="ARBA" id="ARBA00023288"/>
    </source>
</evidence>
<evidence type="ECO:0000256" key="9">
    <source>
        <dbReference type="RuleBase" id="RU003500"/>
    </source>
</evidence>
<dbReference type="GO" id="GO:0030182">
    <property type="term" value="P:neuron differentiation"/>
    <property type="evidence" value="ECO:0007669"/>
    <property type="project" value="TreeGrafter"/>
</dbReference>
<dbReference type="Gene3D" id="3.30.2460.20">
    <property type="match status" value="1"/>
</dbReference>
<keyword evidence="6 9" id="KW-0879">Wnt signaling pathway</keyword>
<dbReference type="Pfam" id="PF00110">
    <property type="entry name" value="wnt"/>
    <property type="match status" value="1"/>
</dbReference>
<dbReference type="GO" id="GO:0000902">
    <property type="term" value="P:cell morphogenesis"/>
    <property type="evidence" value="ECO:0007669"/>
    <property type="project" value="UniProtKB-ARBA"/>
</dbReference>
<dbReference type="GO" id="GO:0060070">
    <property type="term" value="P:canonical Wnt signaling pathway"/>
    <property type="evidence" value="ECO:0007669"/>
    <property type="project" value="TreeGrafter"/>
</dbReference>
<dbReference type="FunFam" id="3.30.2460.20:FF:000001">
    <property type="entry name" value="Wnt homolog"/>
    <property type="match status" value="1"/>
</dbReference>
<dbReference type="GO" id="GO:0005125">
    <property type="term" value="F:cytokine activity"/>
    <property type="evidence" value="ECO:0007669"/>
    <property type="project" value="TreeGrafter"/>
</dbReference>
<dbReference type="Proteomes" id="UP000270296">
    <property type="component" value="Unassembled WGS sequence"/>
</dbReference>
<organism evidence="12">
    <name type="scientific">Soboliphyme baturini</name>
    <dbReference type="NCBI Taxonomy" id="241478"/>
    <lineage>
        <taxon>Eukaryota</taxon>
        <taxon>Metazoa</taxon>
        <taxon>Ecdysozoa</taxon>
        <taxon>Nematoda</taxon>
        <taxon>Enoplea</taxon>
        <taxon>Dorylaimia</taxon>
        <taxon>Dioctophymatida</taxon>
        <taxon>Dioctophymatoidea</taxon>
        <taxon>Soboliphymatidae</taxon>
        <taxon>Soboliphyme</taxon>
    </lineage>
</organism>
<evidence type="ECO:0000313" key="11">
    <source>
        <dbReference type="Proteomes" id="UP000270296"/>
    </source>
</evidence>
<dbReference type="EMBL" id="UZAM01013315">
    <property type="protein sequence ID" value="VDP26987.1"/>
    <property type="molecule type" value="Genomic_DNA"/>
</dbReference>
<comment type="function">
    <text evidence="9">Ligand for members of the frizzled family of seven transmembrane receptors.</text>
</comment>
<dbReference type="InterPro" id="IPR043158">
    <property type="entry name" value="Wnt_C"/>
</dbReference>
<keyword evidence="8" id="KW-0449">Lipoprotein</keyword>
<dbReference type="WBParaSite" id="SBAD_0001024401-mRNA-1">
    <property type="protein sequence ID" value="SBAD_0001024401-mRNA-1"/>
    <property type="gene ID" value="SBAD_0001024401"/>
</dbReference>